<dbReference type="EMBL" id="JAYKXN010000006">
    <property type="protein sequence ID" value="KAK7278289.1"/>
    <property type="molecule type" value="Genomic_DNA"/>
</dbReference>
<dbReference type="SUPFAM" id="SSF50978">
    <property type="entry name" value="WD40 repeat-like"/>
    <property type="match status" value="1"/>
</dbReference>
<sequence>MSSSMDGSLRIWDIILAKHMDVIHVDIPITALSLSIDMNTLATAHVDQNELSLWVLNVDSCASGKEVISVKLLSTEHSQVEVSNGLVNAAFIDYIKGLSSSTLYMELQMFQIIDDDDPQEAKKRLELVLIEQLLDYLMHEISCRNNFEFLQGVLKLFLKVRETPRVGQCMVRQFGGTYAYKRR</sequence>
<comment type="caution">
    <text evidence="2">The sequence shown here is derived from an EMBL/GenBank/DDBJ whole genome shotgun (WGS) entry which is preliminary data.</text>
</comment>
<reference evidence="2 3" key="1">
    <citation type="submission" date="2024-01" db="EMBL/GenBank/DDBJ databases">
        <title>The genomes of 5 underutilized Papilionoideae crops provide insights into root nodulation and disease resistance.</title>
        <authorList>
            <person name="Yuan L."/>
        </authorList>
    </citation>
    <scope>NUCLEOTIDE SEQUENCE [LARGE SCALE GENOMIC DNA]</scope>
    <source>
        <strain evidence="2">LY-2023</strain>
        <tissue evidence="2">Leaf</tissue>
    </source>
</reference>
<dbReference type="PANTHER" id="PTHR22840:SF12">
    <property type="entry name" value="WD REPEAT-CONTAINING PROTEIN 36"/>
    <property type="match status" value="1"/>
</dbReference>
<feature type="repeat" description="WD" evidence="1">
    <location>
        <begin position="1"/>
        <end position="14"/>
    </location>
</feature>
<dbReference type="Proteomes" id="UP001359559">
    <property type="component" value="Unassembled WGS sequence"/>
</dbReference>
<evidence type="ECO:0000256" key="1">
    <source>
        <dbReference type="PROSITE-ProRule" id="PRU00221"/>
    </source>
</evidence>
<protein>
    <submittedName>
        <fullName evidence="2">Uncharacterized protein</fullName>
    </submittedName>
</protein>
<dbReference type="AlphaFoldDB" id="A0AAN9IH30"/>
<organism evidence="2 3">
    <name type="scientific">Clitoria ternatea</name>
    <name type="common">Butterfly pea</name>
    <dbReference type="NCBI Taxonomy" id="43366"/>
    <lineage>
        <taxon>Eukaryota</taxon>
        <taxon>Viridiplantae</taxon>
        <taxon>Streptophyta</taxon>
        <taxon>Embryophyta</taxon>
        <taxon>Tracheophyta</taxon>
        <taxon>Spermatophyta</taxon>
        <taxon>Magnoliopsida</taxon>
        <taxon>eudicotyledons</taxon>
        <taxon>Gunneridae</taxon>
        <taxon>Pentapetalae</taxon>
        <taxon>rosids</taxon>
        <taxon>fabids</taxon>
        <taxon>Fabales</taxon>
        <taxon>Fabaceae</taxon>
        <taxon>Papilionoideae</taxon>
        <taxon>50 kb inversion clade</taxon>
        <taxon>NPAAA clade</taxon>
        <taxon>indigoferoid/millettioid clade</taxon>
        <taxon>Phaseoleae</taxon>
        <taxon>Clitoria</taxon>
    </lineage>
</organism>
<dbReference type="PROSITE" id="PS50082">
    <property type="entry name" value="WD_REPEATS_2"/>
    <property type="match status" value="1"/>
</dbReference>
<dbReference type="GO" id="GO:0034388">
    <property type="term" value="C:Pwp2p-containing subcomplex of 90S preribosome"/>
    <property type="evidence" value="ECO:0007669"/>
    <property type="project" value="TreeGrafter"/>
</dbReference>
<dbReference type="GO" id="GO:0006364">
    <property type="term" value="P:rRNA processing"/>
    <property type="evidence" value="ECO:0007669"/>
    <property type="project" value="TreeGrafter"/>
</dbReference>
<dbReference type="InterPro" id="IPR001680">
    <property type="entry name" value="WD40_rpt"/>
</dbReference>
<dbReference type="InterPro" id="IPR015943">
    <property type="entry name" value="WD40/YVTN_repeat-like_dom_sf"/>
</dbReference>
<dbReference type="PANTHER" id="PTHR22840">
    <property type="entry name" value="WD REPEAT-CONTAINING PROTEIN 36"/>
    <property type="match status" value="1"/>
</dbReference>
<evidence type="ECO:0000313" key="3">
    <source>
        <dbReference type="Proteomes" id="UP001359559"/>
    </source>
</evidence>
<dbReference type="InterPro" id="IPR036322">
    <property type="entry name" value="WD40_repeat_dom_sf"/>
</dbReference>
<keyword evidence="3" id="KW-1185">Reference proteome</keyword>
<accession>A0AAN9IH30</accession>
<keyword evidence="1" id="KW-0853">WD repeat</keyword>
<name>A0AAN9IH30_CLITE</name>
<evidence type="ECO:0000313" key="2">
    <source>
        <dbReference type="EMBL" id="KAK7278289.1"/>
    </source>
</evidence>
<dbReference type="GO" id="GO:0032040">
    <property type="term" value="C:small-subunit processome"/>
    <property type="evidence" value="ECO:0007669"/>
    <property type="project" value="TreeGrafter"/>
</dbReference>
<proteinExistence type="predicted"/>
<gene>
    <name evidence="2" type="ORF">RJT34_23315</name>
</gene>
<dbReference type="Gene3D" id="2.130.10.10">
    <property type="entry name" value="YVTN repeat-like/Quinoprotein amine dehydrogenase"/>
    <property type="match status" value="1"/>
</dbReference>